<name>A0A9D4USX3_ADICA</name>
<dbReference type="OrthoDB" id="438224at2759"/>
<evidence type="ECO:0008006" key="3">
    <source>
        <dbReference type="Google" id="ProtNLM"/>
    </source>
</evidence>
<evidence type="ECO:0000313" key="1">
    <source>
        <dbReference type="EMBL" id="KAI5073262.1"/>
    </source>
</evidence>
<keyword evidence="2" id="KW-1185">Reference proteome</keyword>
<reference evidence="1" key="1">
    <citation type="submission" date="2021-01" db="EMBL/GenBank/DDBJ databases">
        <title>Adiantum capillus-veneris genome.</title>
        <authorList>
            <person name="Fang Y."/>
            <person name="Liao Q."/>
        </authorList>
    </citation>
    <scope>NUCLEOTIDE SEQUENCE</scope>
    <source>
        <strain evidence="1">H3</strain>
        <tissue evidence="1">Leaf</tissue>
    </source>
</reference>
<protein>
    <recommendedName>
        <fullName evidence="3">Non-haem dioxygenase N-terminal domain-containing protein</fullName>
    </recommendedName>
</protein>
<proteinExistence type="predicted"/>
<dbReference type="InterPro" id="IPR027443">
    <property type="entry name" value="IPNS-like_sf"/>
</dbReference>
<sequence length="352" mass="39229">MAGYALPVSENVVSIPLSSLQDKNIDLSRELEAGFGPGGLGIVAISEVPDYASLRHHLLHLGERLAALPEQVRENLEDPDSRYSFGWSHGKENLESGVPDVLKGSFYANPLVDIPTLDEEPLQRYPSFCRPNKWPKKDLPELEQALKALGRLMLDVGLLVAHHCDKYVESKCSTAEGDKLEDLLRNSQYHKGRLLHYFPSLTSSVTERLESTSSWCGWHTDHGSLTGLTCAMYMRNGIEIRCPDKIAGLYVRTLNGEIKKAVFSENQIAYQMGETTEILSKGLLRATPHCVQASAGANAVGVTRNTFALFMQPCWDQPLQIIHEQSDCTEKVINFGDFSEKTISKYYKNVMV</sequence>
<dbReference type="EMBL" id="JABFUD020000011">
    <property type="protein sequence ID" value="KAI5073262.1"/>
    <property type="molecule type" value="Genomic_DNA"/>
</dbReference>
<dbReference type="FunFam" id="2.60.120.330:FF:000031">
    <property type="entry name" value="2-oxoglutarate (2OG) and Fe(II)-dependent oxygenase superfamily protein"/>
    <property type="match status" value="1"/>
</dbReference>
<dbReference type="PANTHER" id="PTHR48420">
    <property type="entry name" value="NON-HAEM DIOXYGENASE N-TERMINAL DOMAIN-CONTAINING PROTEIN"/>
    <property type="match status" value="1"/>
</dbReference>
<dbReference type="Proteomes" id="UP000886520">
    <property type="component" value="Chromosome 11"/>
</dbReference>
<dbReference type="PANTHER" id="PTHR48420:SF1">
    <property type="entry name" value="NON-HAEM DIOXYGENASE N-TERMINAL DOMAIN-CONTAINING PROTEIN"/>
    <property type="match status" value="1"/>
</dbReference>
<accession>A0A9D4USX3</accession>
<dbReference type="Gene3D" id="2.60.120.330">
    <property type="entry name" value="B-lactam Antibiotic, Isopenicillin N Synthase, Chain"/>
    <property type="match status" value="1"/>
</dbReference>
<dbReference type="SUPFAM" id="SSF51197">
    <property type="entry name" value="Clavaminate synthase-like"/>
    <property type="match status" value="1"/>
</dbReference>
<organism evidence="1 2">
    <name type="scientific">Adiantum capillus-veneris</name>
    <name type="common">Maidenhair fern</name>
    <dbReference type="NCBI Taxonomy" id="13818"/>
    <lineage>
        <taxon>Eukaryota</taxon>
        <taxon>Viridiplantae</taxon>
        <taxon>Streptophyta</taxon>
        <taxon>Embryophyta</taxon>
        <taxon>Tracheophyta</taxon>
        <taxon>Polypodiopsida</taxon>
        <taxon>Polypodiidae</taxon>
        <taxon>Polypodiales</taxon>
        <taxon>Pteridineae</taxon>
        <taxon>Pteridaceae</taxon>
        <taxon>Vittarioideae</taxon>
        <taxon>Adiantum</taxon>
    </lineage>
</organism>
<evidence type="ECO:0000313" key="2">
    <source>
        <dbReference type="Proteomes" id="UP000886520"/>
    </source>
</evidence>
<gene>
    <name evidence="1" type="ORF">GOP47_0011275</name>
</gene>
<comment type="caution">
    <text evidence="1">The sequence shown here is derived from an EMBL/GenBank/DDBJ whole genome shotgun (WGS) entry which is preliminary data.</text>
</comment>
<dbReference type="AlphaFoldDB" id="A0A9D4USX3"/>